<dbReference type="SUPFAM" id="SSF48452">
    <property type="entry name" value="TPR-like"/>
    <property type="match status" value="1"/>
</dbReference>
<dbReference type="InterPro" id="IPR044650">
    <property type="entry name" value="SRFR1-like"/>
</dbReference>
<dbReference type="InterPro" id="IPR019734">
    <property type="entry name" value="TPR_rpt"/>
</dbReference>
<dbReference type="PANTHER" id="PTHR44749">
    <property type="entry name" value="SUPPRESSOR OF RPS4-RLD 1"/>
    <property type="match status" value="1"/>
</dbReference>
<dbReference type="PROSITE" id="PS50005">
    <property type="entry name" value="TPR"/>
    <property type="match status" value="1"/>
</dbReference>
<dbReference type="PROSITE" id="PS50293">
    <property type="entry name" value="TPR_REGION"/>
    <property type="match status" value="1"/>
</dbReference>
<dbReference type="Pfam" id="PF13432">
    <property type="entry name" value="TPR_16"/>
    <property type="match status" value="1"/>
</dbReference>
<evidence type="ECO:0000313" key="3">
    <source>
        <dbReference type="EMBL" id="QDO99369.1"/>
    </source>
</evidence>
<reference evidence="3 4" key="1">
    <citation type="submission" date="2019-07" db="EMBL/GenBank/DDBJ databases">
        <title>Genome sequencing for Ferrovibrio sp. K5.</title>
        <authorList>
            <person name="Park S.-J."/>
        </authorList>
    </citation>
    <scope>NUCLEOTIDE SEQUENCE [LARGE SCALE GENOMIC DNA]</scope>
    <source>
        <strain evidence="3 4">K5</strain>
    </source>
</reference>
<dbReference type="PANTHER" id="PTHR44749:SF1">
    <property type="entry name" value="TETRATRICOPEPTIDE-LIKE HELICAL DOMAIN-CONTAINING PROTEIN"/>
    <property type="match status" value="1"/>
</dbReference>
<evidence type="ECO:0000256" key="2">
    <source>
        <dbReference type="SAM" id="SignalP"/>
    </source>
</evidence>
<protein>
    <submittedName>
        <fullName evidence="3">Tetratricopeptide repeat protein</fullName>
    </submittedName>
</protein>
<accession>A0A516H6H5</accession>
<dbReference type="OrthoDB" id="5507417at2"/>
<dbReference type="Gene3D" id="1.25.40.10">
    <property type="entry name" value="Tetratricopeptide repeat domain"/>
    <property type="match status" value="1"/>
</dbReference>
<dbReference type="InterPro" id="IPR011990">
    <property type="entry name" value="TPR-like_helical_dom_sf"/>
</dbReference>
<feature type="repeat" description="TPR" evidence="1">
    <location>
        <begin position="79"/>
        <end position="112"/>
    </location>
</feature>
<dbReference type="AlphaFoldDB" id="A0A516H6H5"/>
<dbReference type="SMART" id="SM00028">
    <property type="entry name" value="TPR"/>
    <property type="match status" value="1"/>
</dbReference>
<keyword evidence="4" id="KW-1185">Reference proteome</keyword>
<sequence>MIDLPKFSRISVVVFALLAAFALAAPQPVAAMGSSDPAAGAPKAADPDFAEGKKAIDAKDWPRAVDLFSRVVAKDEKNADAFNWLGYALRNQGDYPKAFAAYEKALGIDPRHKGAHEYIGEAYLKVNNVAKAEEHLRRLDSICTFGCAELTELKTKIAAFKAAKPS</sequence>
<proteinExistence type="predicted"/>
<organism evidence="3 4">
    <name type="scientific">Ferrovibrio terrae</name>
    <dbReference type="NCBI Taxonomy" id="2594003"/>
    <lineage>
        <taxon>Bacteria</taxon>
        <taxon>Pseudomonadati</taxon>
        <taxon>Pseudomonadota</taxon>
        <taxon>Alphaproteobacteria</taxon>
        <taxon>Rhodospirillales</taxon>
        <taxon>Rhodospirillaceae</taxon>
        <taxon>Ferrovibrio</taxon>
    </lineage>
</organism>
<evidence type="ECO:0000256" key="1">
    <source>
        <dbReference type="PROSITE-ProRule" id="PRU00339"/>
    </source>
</evidence>
<dbReference type="EMBL" id="CP041636">
    <property type="protein sequence ID" value="QDO99369.1"/>
    <property type="molecule type" value="Genomic_DNA"/>
</dbReference>
<evidence type="ECO:0000313" key="4">
    <source>
        <dbReference type="Proteomes" id="UP000317496"/>
    </source>
</evidence>
<dbReference type="KEGG" id="fer:FNB15_19725"/>
<feature type="chain" id="PRO_5022138170" evidence="2">
    <location>
        <begin position="25"/>
        <end position="166"/>
    </location>
</feature>
<gene>
    <name evidence="3" type="ORF">FNB15_19725</name>
</gene>
<keyword evidence="1" id="KW-0802">TPR repeat</keyword>
<dbReference type="Proteomes" id="UP000317496">
    <property type="component" value="Chromosome"/>
</dbReference>
<name>A0A516H6H5_9PROT</name>
<dbReference type="GO" id="GO:0045892">
    <property type="term" value="P:negative regulation of DNA-templated transcription"/>
    <property type="evidence" value="ECO:0007669"/>
    <property type="project" value="InterPro"/>
</dbReference>
<keyword evidence="2" id="KW-0732">Signal</keyword>
<feature type="signal peptide" evidence="2">
    <location>
        <begin position="1"/>
        <end position="24"/>
    </location>
</feature>
<dbReference type="RefSeq" id="WP_144258365.1">
    <property type="nucleotide sequence ID" value="NZ_CP041636.1"/>
</dbReference>